<dbReference type="PRINTS" id="PR00080">
    <property type="entry name" value="SDRFAMILY"/>
</dbReference>
<evidence type="ECO:0000313" key="4">
    <source>
        <dbReference type="Proteomes" id="UP000735592"/>
    </source>
</evidence>
<evidence type="ECO:0000256" key="2">
    <source>
        <dbReference type="ARBA" id="ARBA00023002"/>
    </source>
</evidence>
<dbReference type="Pfam" id="PF13561">
    <property type="entry name" value="adh_short_C2"/>
    <property type="match status" value="1"/>
</dbReference>
<dbReference type="InterPro" id="IPR002347">
    <property type="entry name" value="SDR_fam"/>
</dbReference>
<comment type="caution">
    <text evidence="3">The sequence shown here is derived from an EMBL/GenBank/DDBJ whole genome shotgun (WGS) entry which is preliminary data.</text>
</comment>
<organism evidence="3 4">
    <name type="scientific">Pseudoduganella danionis</name>
    <dbReference type="NCBI Taxonomy" id="1890295"/>
    <lineage>
        <taxon>Bacteria</taxon>
        <taxon>Pseudomonadati</taxon>
        <taxon>Pseudomonadota</taxon>
        <taxon>Betaproteobacteria</taxon>
        <taxon>Burkholderiales</taxon>
        <taxon>Oxalobacteraceae</taxon>
        <taxon>Telluria group</taxon>
        <taxon>Pseudoduganella</taxon>
    </lineage>
</organism>
<dbReference type="EC" id="1.1.1.47" evidence="3"/>
<name>A0ABW9SJ72_9BURK</name>
<sequence>MNHPASHITNTATSQRLQGKVALITGASSGIGRATALLFAAEGAKLVVGARRDAELQKLVGEIIEAGGEAVALAGDVRSEDYAAALVALAVQRYGRLDIAFNNAGTIGESGASTSISADGWNDTLAINLTGAFYGAKHQIAQMQNNGGGSVIFTSTFVGHTVSFPGMAAYAASKSGLIGLTQTLAAEYGAQGVRVNAVLPGAVDTDMYRDTNHTAESQSFITGLHALKRIATPQELARSVLYLASDDASFVTGTAALVDGGLSITRT</sequence>
<dbReference type="PANTHER" id="PTHR42760">
    <property type="entry name" value="SHORT-CHAIN DEHYDROGENASES/REDUCTASES FAMILY MEMBER"/>
    <property type="match status" value="1"/>
</dbReference>
<dbReference type="GO" id="GO:0047936">
    <property type="term" value="F:glucose 1-dehydrogenase [NAD(P)+] activity"/>
    <property type="evidence" value="ECO:0007669"/>
    <property type="project" value="UniProtKB-EC"/>
</dbReference>
<dbReference type="PRINTS" id="PR00081">
    <property type="entry name" value="GDHRDH"/>
</dbReference>
<dbReference type="EMBL" id="WNKW01000001">
    <property type="protein sequence ID" value="MTW32193.1"/>
    <property type="molecule type" value="Genomic_DNA"/>
</dbReference>
<dbReference type="Gene3D" id="3.40.50.720">
    <property type="entry name" value="NAD(P)-binding Rossmann-like Domain"/>
    <property type="match status" value="1"/>
</dbReference>
<dbReference type="InterPro" id="IPR036291">
    <property type="entry name" value="NAD(P)-bd_dom_sf"/>
</dbReference>
<evidence type="ECO:0000313" key="3">
    <source>
        <dbReference type="EMBL" id="MTW32193.1"/>
    </source>
</evidence>
<dbReference type="PANTHER" id="PTHR42760:SF133">
    <property type="entry name" value="3-OXOACYL-[ACYL-CARRIER-PROTEIN] REDUCTASE"/>
    <property type="match status" value="1"/>
</dbReference>
<dbReference type="CDD" id="cd05233">
    <property type="entry name" value="SDR_c"/>
    <property type="match status" value="1"/>
</dbReference>
<accession>A0ABW9SJ72</accession>
<evidence type="ECO:0000256" key="1">
    <source>
        <dbReference type="ARBA" id="ARBA00006484"/>
    </source>
</evidence>
<dbReference type="NCBIfam" id="NF005681">
    <property type="entry name" value="PRK07478.1"/>
    <property type="match status" value="1"/>
</dbReference>
<reference evidence="3 4" key="1">
    <citation type="submission" date="2019-11" db="EMBL/GenBank/DDBJ databases">
        <title>Type strains purchased from KCTC, JCM and DSMZ.</title>
        <authorList>
            <person name="Lu H."/>
        </authorList>
    </citation>
    <scope>NUCLEOTIDE SEQUENCE [LARGE SCALE GENOMIC DNA]</scope>
    <source>
        <strain evidence="3 4">DSM 103461</strain>
    </source>
</reference>
<keyword evidence="2 3" id="KW-0560">Oxidoreductase</keyword>
<proteinExistence type="inferred from homology"/>
<dbReference type="Proteomes" id="UP000735592">
    <property type="component" value="Unassembled WGS sequence"/>
</dbReference>
<dbReference type="RefSeq" id="WP_155433490.1">
    <property type="nucleotide sequence ID" value="NZ_JBHLXK010000003.1"/>
</dbReference>
<protein>
    <submittedName>
        <fullName evidence="3">Glucose 1-dehydrogenase</fullName>
        <ecNumber evidence="3">1.1.1.47</ecNumber>
    </submittedName>
</protein>
<dbReference type="NCBIfam" id="NF005559">
    <property type="entry name" value="PRK07231.1"/>
    <property type="match status" value="1"/>
</dbReference>
<comment type="similarity">
    <text evidence="1">Belongs to the short-chain dehydrogenases/reductases (SDR) family.</text>
</comment>
<keyword evidence="4" id="KW-1185">Reference proteome</keyword>
<dbReference type="SUPFAM" id="SSF51735">
    <property type="entry name" value="NAD(P)-binding Rossmann-fold domains"/>
    <property type="match status" value="1"/>
</dbReference>
<gene>
    <name evidence="3" type="ORF">GM655_05045</name>
</gene>